<gene>
    <name evidence="4" type="ORF">NLU13_8340</name>
</gene>
<evidence type="ECO:0000313" key="5">
    <source>
        <dbReference type="Proteomes" id="UP001175261"/>
    </source>
</evidence>
<dbReference type="AlphaFoldDB" id="A0AA39GDU4"/>
<dbReference type="PANTHER" id="PTHR48104">
    <property type="entry name" value="METACASPASE-4"/>
    <property type="match status" value="1"/>
</dbReference>
<feature type="domain" description="Peptidase C14 caspase" evidence="3">
    <location>
        <begin position="137"/>
        <end position="381"/>
    </location>
</feature>
<keyword evidence="5" id="KW-1185">Reference proteome</keyword>
<feature type="compositionally biased region" description="Basic and acidic residues" evidence="2">
    <location>
        <begin position="820"/>
        <end position="840"/>
    </location>
</feature>
<evidence type="ECO:0000256" key="1">
    <source>
        <dbReference type="ARBA" id="ARBA00009005"/>
    </source>
</evidence>
<feature type="region of interest" description="Disordered" evidence="2">
    <location>
        <begin position="820"/>
        <end position="851"/>
    </location>
</feature>
<dbReference type="Gene3D" id="3.40.50.1460">
    <property type="match status" value="1"/>
</dbReference>
<accession>A0AA39GDU4</accession>
<comment type="caution">
    <text evidence="4">The sequence shown here is derived from an EMBL/GenBank/DDBJ whole genome shotgun (WGS) entry which is preliminary data.</text>
</comment>
<evidence type="ECO:0000256" key="2">
    <source>
        <dbReference type="SAM" id="MobiDB-lite"/>
    </source>
</evidence>
<organism evidence="4 5">
    <name type="scientific">Sarocladium strictum</name>
    <name type="common">Black bundle disease fungus</name>
    <name type="synonym">Acremonium strictum</name>
    <dbReference type="NCBI Taxonomy" id="5046"/>
    <lineage>
        <taxon>Eukaryota</taxon>
        <taxon>Fungi</taxon>
        <taxon>Dikarya</taxon>
        <taxon>Ascomycota</taxon>
        <taxon>Pezizomycotina</taxon>
        <taxon>Sordariomycetes</taxon>
        <taxon>Hypocreomycetidae</taxon>
        <taxon>Hypocreales</taxon>
        <taxon>Sarocladiaceae</taxon>
        <taxon>Sarocladium</taxon>
    </lineage>
</organism>
<dbReference type="Proteomes" id="UP001175261">
    <property type="component" value="Unassembled WGS sequence"/>
</dbReference>
<sequence>MLKLFMLCWRFEHPLCGSLRSGIQCLQITTSLIKNIEVDSHARGHLEHCGQLPWHSWKEYFEYFENTRGAWLMNVLVLRKPQNEGLTRVAYILPGQLDTSCRQPGSQAAAHAKIARSRQKRGLTYTTISRMVATNARHWALLIGVGFHIDPDFQLAGAANDAQAFDAFLRSISITVDITTLIAPVSLNLTLLTSNSPIDPETLSALPTLENIEGAFERILGNSAPGDHVYVHYSGHGTQLEDESLALALPTTAKGHETGLEPYAGKSFSEHLSKLVRKGVKVSVVLDCCFSGALQRGERLLGSRARTVAPAGTALSPLQTRMLKYSSGRGSTIQYEDWIVRPDGYNMLTACSPHETARELEFSETKQRRGALSFFLLDALGILCKKGVDITHRSLYHYIATLFHSFRPDQTPMRFGNEDLSFFGQLCLPQPGIRHLVLRPKRGGAIFIDAGQVHGVHKGDLFQLSPSESIPSPAAYDSATAQGSVSVVHCLESELVPQSAALADIIGTGWQAEQLSSLREWRLPVEGPASFAIDRGLVQNFHYMRLSTEKDASTSPQYYIAINQAQEYEILQADQTSMPSIPRVPVADTDSRRKVLAMLEHIAQYTYLKSLDNNAPKGSFEKSFTISASSGKSSSGEILLDLSHGSQWTLTLESKCDAALYYNIFEFSPSWGVQSLLKKEAFRVLKPRGSKTMTLQAEVSLLVHGQDVSEQDDTLKIFVTTQRTFFPSMVLPSLSQDSIKSQKRSQDSRALLQADLQQQWRRISRSSSLVELLDTDVEKGLPGVVTAARGARQHRACMAMLPSFFAWFKFDATRSATEVSKRSKFSESKPDHPLTYHDKSNPTLPGIPSSPASSALTGHCTLHDVFSSCELDYYRSNRTS</sequence>
<dbReference type="PANTHER" id="PTHR48104:SF30">
    <property type="entry name" value="METACASPASE-1"/>
    <property type="match status" value="1"/>
</dbReference>
<reference evidence="4" key="1">
    <citation type="submission" date="2022-10" db="EMBL/GenBank/DDBJ databases">
        <title>Determination and structural analysis of whole genome sequence of Sarocladium strictum F4-1.</title>
        <authorList>
            <person name="Hu L."/>
            <person name="Jiang Y."/>
        </authorList>
    </citation>
    <scope>NUCLEOTIDE SEQUENCE</scope>
    <source>
        <strain evidence="4">F4-1</strain>
    </source>
</reference>
<dbReference type="EMBL" id="JAPDFR010000008">
    <property type="protein sequence ID" value="KAK0384252.1"/>
    <property type="molecule type" value="Genomic_DNA"/>
</dbReference>
<dbReference type="Pfam" id="PF00656">
    <property type="entry name" value="Peptidase_C14"/>
    <property type="match status" value="1"/>
</dbReference>
<dbReference type="InterPro" id="IPR050452">
    <property type="entry name" value="Metacaspase"/>
</dbReference>
<proteinExistence type="inferred from homology"/>
<protein>
    <recommendedName>
        <fullName evidence="3">Peptidase C14 caspase domain-containing protein</fullName>
    </recommendedName>
</protein>
<comment type="similarity">
    <text evidence="1">Belongs to the peptidase C14B family.</text>
</comment>
<dbReference type="GO" id="GO:0006508">
    <property type="term" value="P:proteolysis"/>
    <property type="evidence" value="ECO:0007669"/>
    <property type="project" value="InterPro"/>
</dbReference>
<dbReference type="GO" id="GO:0004197">
    <property type="term" value="F:cysteine-type endopeptidase activity"/>
    <property type="evidence" value="ECO:0007669"/>
    <property type="project" value="InterPro"/>
</dbReference>
<dbReference type="InterPro" id="IPR011600">
    <property type="entry name" value="Pept_C14_caspase"/>
</dbReference>
<name>A0AA39GDU4_SARSR</name>
<dbReference type="GO" id="GO:0005737">
    <property type="term" value="C:cytoplasm"/>
    <property type="evidence" value="ECO:0007669"/>
    <property type="project" value="TreeGrafter"/>
</dbReference>
<evidence type="ECO:0000259" key="3">
    <source>
        <dbReference type="Pfam" id="PF00656"/>
    </source>
</evidence>
<evidence type="ECO:0000313" key="4">
    <source>
        <dbReference type="EMBL" id="KAK0384252.1"/>
    </source>
</evidence>